<name>A0A2T9YUG8_9FUNG</name>
<feature type="domain" description="N-acetyltransferase" evidence="7">
    <location>
        <begin position="23"/>
        <end position="168"/>
    </location>
</feature>
<keyword evidence="9" id="KW-1185">Reference proteome</keyword>
<evidence type="ECO:0000256" key="4">
    <source>
        <dbReference type="ARBA" id="ARBA00023315"/>
    </source>
</evidence>
<keyword evidence="4 6" id="KW-0012">Acyltransferase</keyword>
<evidence type="ECO:0000259" key="7">
    <source>
        <dbReference type="PROSITE" id="PS51186"/>
    </source>
</evidence>
<dbReference type="CDD" id="cd04301">
    <property type="entry name" value="NAT_SF"/>
    <property type="match status" value="1"/>
</dbReference>
<comment type="catalytic activity">
    <reaction evidence="5 6">
        <text>D-glucosamine 6-phosphate + acetyl-CoA = N-acetyl-D-glucosamine 6-phosphate + CoA + H(+)</text>
        <dbReference type="Rhea" id="RHEA:10292"/>
        <dbReference type="ChEBI" id="CHEBI:15378"/>
        <dbReference type="ChEBI" id="CHEBI:57287"/>
        <dbReference type="ChEBI" id="CHEBI:57288"/>
        <dbReference type="ChEBI" id="CHEBI:57513"/>
        <dbReference type="ChEBI" id="CHEBI:58725"/>
        <dbReference type="EC" id="2.3.1.4"/>
    </reaction>
</comment>
<evidence type="ECO:0000256" key="6">
    <source>
        <dbReference type="RuleBase" id="RU365086"/>
    </source>
</evidence>
<dbReference type="InterPro" id="IPR039143">
    <property type="entry name" value="GNPNAT1-like"/>
</dbReference>
<comment type="pathway">
    <text evidence="1 6">Nucleotide-sugar biosynthesis; UDP-N-acetyl-alpha-D-glucosamine biosynthesis; N-acetyl-alpha-D-glucosamine 1-phosphate from alpha-D-glucosamine 6-phosphate (route I): step 1/2.</text>
</comment>
<dbReference type="AlphaFoldDB" id="A0A2T9YUG8"/>
<sequence length="170" mass="19091">MSEYLFDPSLISAQVRESIGPDFSVRPLSINDFENGYMEILQTLTTVGDVTKEMYEAQFSLMKSLNKYIVVFVETKSNKIAASGALLVELKFAQNCGKVGHIEDVAVIPSFQGRKLGFLIISVLKAMAVDLKCYKISLNCNEGNIPFYQKCGLEKRESQMVLYIKSLQRL</sequence>
<dbReference type="GO" id="GO:0006048">
    <property type="term" value="P:UDP-N-acetylglucosamine biosynthetic process"/>
    <property type="evidence" value="ECO:0007669"/>
    <property type="project" value="UniProtKB-UniRule"/>
</dbReference>
<dbReference type="OrthoDB" id="10039976at2759"/>
<dbReference type="InterPro" id="IPR016181">
    <property type="entry name" value="Acyl_CoA_acyltransferase"/>
</dbReference>
<comment type="caution">
    <text evidence="8">The sequence shown here is derived from an EMBL/GenBank/DDBJ whole genome shotgun (WGS) entry which is preliminary data.</text>
</comment>
<evidence type="ECO:0000256" key="5">
    <source>
        <dbReference type="ARBA" id="ARBA00048964"/>
    </source>
</evidence>
<dbReference type="FunFam" id="3.40.630.30:FF:000105">
    <property type="entry name" value="Glucosamine 6-phosphate N-acetyltransferase"/>
    <property type="match status" value="1"/>
</dbReference>
<evidence type="ECO:0000256" key="3">
    <source>
        <dbReference type="ARBA" id="ARBA00022679"/>
    </source>
</evidence>
<dbReference type="Pfam" id="PF00583">
    <property type="entry name" value="Acetyltransf_1"/>
    <property type="match status" value="1"/>
</dbReference>
<comment type="similarity">
    <text evidence="2 6">Belongs to the acetyltransferase family. GNA1 subfamily.</text>
</comment>
<dbReference type="Gene3D" id="3.40.630.30">
    <property type="match status" value="1"/>
</dbReference>
<reference evidence="8 9" key="1">
    <citation type="journal article" date="2018" name="MBio">
        <title>Comparative Genomics Reveals the Core Gene Toolbox for the Fungus-Insect Symbiosis.</title>
        <authorList>
            <person name="Wang Y."/>
            <person name="Stata M."/>
            <person name="Wang W."/>
            <person name="Stajich J.E."/>
            <person name="White M.M."/>
            <person name="Moncalvo J.M."/>
        </authorList>
    </citation>
    <scope>NUCLEOTIDE SEQUENCE [LARGE SCALE GENOMIC DNA]</scope>
    <source>
        <strain evidence="8 9">SWE-8-4</strain>
    </source>
</reference>
<evidence type="ECO:0000256" key="2">
    <source>
        <dbReference type="ARBA" id="ARBA00006048"/>
    </source>
</evidence>
<gene>
    <name evidence="8" type="ORF">BB561_001461</name>
</gene>
<dbReference type="EC" id="2.3.1.4" evidence="6"/>
<dbReference type="UniPathway" id="UPA00113">
    <property type="reaction ID" value="UER00529"/>
</dbReference>
<evidence type="ECO:0000313" key="9">
    <source>
        <dbReference type="Proteomes" id="UP000245383"/>
    </source>
</evidence>
<dbReference type="PANTHER" id="PTHR13355:SF11">
    <property type="entry name" value="GLUCOSAMINE 6-PHOSPHATE N-ACETYLTRANSFERASE"/>
    <property type="match status" value="1"/>
</dbReference>
<dbReference type="SUPFAM" id="SSF55729">
    <property type="entry name" value="Acyl-CoA N-acyltransferases (Nat)"/>
    <property type="match status" value="1"/>
</dbReference>
<evidence type="ECO:0000313" key="8">
    <source>
        <dbReference type="EMBL" id="PVU95997.1"/>
    </source>
</evidence>
<proteinExistence type="inferred from homology"/>
<dbReference type="EMBL" id="MBFR01000043">
    <property type="protein sequence ID" value="PVU95997.1"/>
    <property type="molecule type" value="Genomic_DNA"/>
</dbReference>
<dbReference type="Proteomes" id="UP000245383">
    <property type="component" value="Unassembled WGS sequence"/>
</dbReference>
<keyword evidence="3 6" id="KW-0808">Transferase</keyword>
<dbReference type="GO" id="GO:0004343">
    <property type="term" value="F:glucosamine 6-phosphate N-acetyltransferase activity"/>
    <property type="evidence" value="ECO:0007669"/>
    <property type="project" value="UniProtKB-UniRule"/>
</dbReference>
<protein>
    <recommendedName>
        <fullName evidence="6">Glucosamine 6-phosphate N-acetyltransferase</fullName>
        <ecNumber evidence="6">2.3.1.4</ecNumber>
    </recommendedName>
</protein>
<accession>A0A2T9YUG8</accession>
<evidence type="ECO:0000256" key="1">
    <source>
        <dbReference type="ARBA" id="ARBA00004832"/>
    </source>
</evidence>
<dbReference type="InterPro" id="IPR000182">
    <property type="entry name" value="GNAT_dom"/>
</dbReference>
<dbReference type="STRING" id="133385.A0A2T9YUG8"/>
<dbReference type="PANTHER" id="PTHR13355">
    <property type="entry name" value="GLUCOSAMINE 6-PHOSPHATE N-ACETYLTRANSFERASE"/>
    <property type="match status" value="1"/>
</dbReference>
<organism evidence="8 9">
    <name type="scientific">Smittium simulii</name>
    <dbReference type="NCBI Taxonomy" id="133385"/>
    <lineage>
        <taxon>Eukaryota</taxon>
        <taxon>Fungi</taxon>
        <taxon>Fungi incertae sedis</taxon>
        <taxon>Zoopagomycota</taxon>
        <taxon>Kickxellomycotina</taxon>
        <taxon>Harpellomycetes</taxon>
        <taxon>Harpellales</taxon>
        <taxon>Legeriomycetaceae</taxon>
        <taxon>Smittium</taxon>
    </lineage>
</organism>
<dbReference type="PROSITE" id="PS51186">
    <property type="entry name" value="GNAT"/>
    <property type="match status" value="1"/>
</dbReference>